<feature type="domain" description="TauD/TfdA-like" evidence="2">
    <location>
        <begin position="121"/>
        <end position="377"/>
    </location>
</feature>
<dbReference type="PANTHER" id="PTHR10696:SF54">
    <property type="entry name" value="FAMILY OXIDOREDUCTASE, PUTATIVE (AFU_ORTHOLOGUE AFUA_4G13850)-RELATED"/>
    <property type="match status" value="1"/>
</dbReference>
<accession>A0A0C2X9T5</accession>
<gene>
    <name evidence="3" type="ORF">M378DRAFT_154614</name>
</gene>
<dbReference type="HOGENOM" id="CLU_041041_0_0_1"/>
<sequence>MTAVAVAHPPTSVRYLPRNRVDQLAHQIASDFRLAEAAAKQPDIEYQPNEEKYAARTARRLAEDPSLPKSSLPDGFPEKLESALVWEGMDFRDEKEWVYELSPNQLKEIDDAVKYFRSLGKPLGHLSPSTFPLPTLGPILRNLSKELHSGRGFFVLRTIPVDNYTREDNVAIYAGVSSYVGELRGVQDQNRNGVLLHIKDLTPTHAKEIIGTPAYTTDRQVFHTDVGDIVALFALDIASEGGTSRISSTWKAYNELAATRPDLIKTLSEPWPCDAFGGTPAYIPRPPLYYHDNKVIVQYSRRTFTGFLGLPRSPDIPPITEAQAEALDALHFMGERFNLGLNFQKGDIQYINNLGLFHSRDAFTDTPDHPRHLLRLWLRNEELAWKTPKELQTQWQRLYSATADEQHFSLEPTTVNLLPLVMAQKAGLE</sequence>
<keyword evidence="4" id="KW-1185">Reference proteome</keyword>
<dbReference type="InterPro" id="IPR050411">
    <property type="entry name" value="AlphaKG_dependent_hydroxylases"/>
</dbReference>
<dbReference type="InterPro" id="IPR003819">
    <property type="entry name" value="TauD/TfdA-like"/>
</dbReference>
<evidence type="ECO:0000313" key="4">
    <source>
        <dbReference type="Proteomes" id="UP000054549"/>
    </source>
</evidence>
<dbReference type="STRING" id="946122.A0A0C2X9T5"/>
<dbReference type="Gene3D" id="3.60.130.10">
    <property type="entry name" value="Clavaminate synthase-like"/>
    <property type="match status" value="1"/>
</dbReference>
<organism evidence="3 4">
    <name type="scientific">Amanita muscaria (strain Koide BX008)</name>
    <dbReference type="NCBI Taxonomy" id="946122"/>
    <lineage>
        <taxon>Eukaryota</taxon>
        <taxon>Fungi</taxon>
        <taxon>Dikarya</taxon>
        <taxon>Basidiomycota</taxon>
        <taxon>Agaricomycotina</taxon>
        <taxon>Agaricomycetes</taxon>
        <taxon>Agaricomycetidae</taxon>
        <taxon>Agaricales</taxon>
        <taxon>Pluteineae</taxon>
        <taxon>Amanitaceae</taxon>
        <taxon>Amanita</taxon>
    </lineage>
</organism>
<protein>
    <recommendedName>
        <fullName evidence="2">TauD/TfdA-like domain-containing protein</fullName>
    </recommendedName>
</protein>
<evidence type="ECO:0000256" key="1">
    <source>
        <dbReference type="ARBA" id="ARBA00023002"/>
    </source>
</evidence>
<dbReference type="AlphaFoldDB" id="A0A0C2X9T5"/>
<evidence type="ECO:0000313" key="3">
    <source>
        <dbReference type="EMBL" id="KIL71142.1"/>
    </source>
</evidence>
<dbReference type="Pfam" id="PF02668">
    <property type="entry name" value="TauD"/>
    <property type="match status" value="1"/>
</dbReference>
<dbReference type="FunFam" id="3.60.130.10:FF:000011">
    <property type="entry name" value="Taurine catabolism dioxygenase TauD"/>
    <property type="match status" value="1"/>
</dbReference>
<name>A0A0C2X9T5_AMAMK</name>
<dbReference type="EMBL" id="KN818222">
    <property type="protein sequence ID" value="KIL71142.1"/>
    <property type="molecule type" value="Genomic_DNA"/>
</dbReference>
<dbReference type="InParanoid" id="A0A0C2X9T5"/>
<evidence type="ECO:0000259" key="2">
    <source>
        <dbReference type="Pfam" id="PF02668"/>
    </source>
</evidence>
<proteinExistence type="predicted"/>
<keyword evidence="1" id="KW-0560">Oxidoreductase</keyword>
<reference evidence="3 4" key="1">
    <citation type="submission" date="2014-04" db="EMBL/GenBank/DDBJ databases">
        <title>Evolutionary Origins and Diversification of the Mycorrhizal Mutualists.</title>
        <authorList>
            <consortium name="DOE Joint Genome Institute"/>
            <consortium name="Mycorrhizal Genomics Consortium"/>
            <person name="Kohler A."/>
            <person name="Kuo A."/>
            <person name="Nagy L.G."/>
            <person name="Floudas D."/>
            <person name="Copeland A."/>
            <person name="Barry K.W."/>
            <person name="Cichocki N."/>
            <person name="Veneault-Fourrey C."/>
            <person name="LaButti K."/>
            <person name="Lindquist E.A."/>
            <person name="Lipzen A."/>
            <person name="Lundell T."/>
            <person name="Morin E."/>
            <person name="Murat C."/>
            <person name="Riley R."/>
            <person name="Ohm R."/>
            <person name="Sun H."/>
            <person name="Tunlid A."/>
            <person name="Henrissat B."/>
            <person name="Grigoriev I.V."/>
            <person name="Hibbett D.S."/>
            <person name="Martin F."/>
        </authorList>
    </citation>
    <scope>NUCLEOTIDE SEQUENCE [LARGE SCALE GENOMIC DNA]</scope>
    <source>
        <strain evidence="3 4">Koide BX008</strain>
    </source>
</reference>
<dbReference type="PANTHER" id="PTHR10696">
    <property type="entry name" value="GAMMA-BUTYROBETAINE HYDROXYLASE-RELATED"/>
    <property type="match status" value="1"/>
</dbReference>
<dbReference type="Proteomes" id="UP000054549">
    <property type="component" value="Unassembled WGS sequence"/>
</dbReference>
<dbReference type="OrthoDB" id="272271at2759"/>
<dbReference type="SUPFAM" id="SSF51197">
    <property type="entry name" value="Clavaminate synthase-like"/>
    <property type="match status" value="1"/>
</dbReference>
<dbReference type="InterPro" id="IPR042098">
    <property type="entry name" value="TauD-like_sf"/>
</dbReference>
<dbReference type="GO" id="GO:0016491">
    <property type="term" value="F:oxidoreductase activity"/>
    <property type="evidence" value="ECO:0007669"/>
    <property type="project" value="UniProtKB-KW"/>
</dbReference>